<proteinExistence type="predicted"/>
<dbReference type="AlphaFoldDB" id="A0A1M6QL34"/>
<evidence type="ECO:0000259" key="1">
    <source>
        <dbReference type="Pfam" id="PF11202"/>
    </source>
</evidence>
<sequence length="375" mass="43126">MTSSLKKFSLREPDIMGSYSKNDVIFLLKDISDMIEEKDNDEREKAIQSGVHYSEMLPIEYRPSEEYIKLFYESLKKYDKKIATAVGVVGELILKKRGKDIVLASLARAGTPIGILIKRYIKYKYKLDLPHYSISIIRGKGIDESAIKYILLNHPGKEIQFIDGWTGKGAITKVLQMACKDFKKKWTVELNDDLAVLADPGYCVSTFGTREDFLIPSACLNSTVSGLVSRTVHREDLIKEDDFHGAKFYKELIDEDLSNFYVDTISSKFKYVLKDIEENLKEILNKDSTPTWLGLKDVEKIQRDFNIENINFVKPGIGETTRVLLRRIPWKILIRKDSKNLEHILLLAKERNVPVEVYPLKAYNCCGIIKNLRRE</sequence>
<feature type="domain" description="PELOTA RNA-binding" evidence="2">
    <location>
        <begin position="292"/>
        <end position="371"/>
    </location>
</feature>
<dbReference type="Pfam" id="PF11202">
    <property type="entry name" value="StiP"/>
    <property type="match status" value="1"/>
</dbReference>
<dbReference type="InterPro" id="IPR048336">
    <property type="entry name" value="StiP-like"/>
</dbReference>
<feature type="domain" description="Cysteine protease StiP N-terminal" evidence="1">
    <location>
        <begin position="17"/>
        <end position="265"/>
    </location>
</feature>
<reference evidence="3 4" key="1">
    <citation type="submission" date="2016-11" db="EMBL/GenBank/DDBJ databases">
        <authorList>
            <person name="Jaros S."/>
            <person name="Januszkiewicz K."/>
            <person name="Wedrychowicz H."/>
        </authorList>
    </citation>
    <scope>NUCLEOTIDE SEQUENCE [LARGE SCALE GENOMIC DNA]</scope>
    <source>
        <strain evidence="3 4">DSM 14501</strain>
    </source>
</reference>
<dbReference type="RefSeq" id="WP_094756798.1">
    <property type="nucleotide sequence ID" value="NZ_FRAJ01000011.1"/>
</dbReference>
<dbReference type="InterPro" id="IPR011215">
    <property type="entry name" value="StiP_N"/>
</dbReference>
<dbReference type="PIRSF" id="PIRSF020979">
    <property type="entry name" value="UCP020979"/>
    <property type="match status" value="1"/>
</dbReference>
<dbReference type="EMBL" id="FRAJ01000011">
    <property type="protein sequence ID" value="SHK20962.1"/>
    <property type="molecule type" value="Genomic_DNA"/>
</dbReference>
<organism evidence="3 4">
    <name type="scientific">Caminicella sporogenes DSM 14501</name>
    <dbReference type="NCBI Taxonomy" id="1121266"/>
    <lineage>
        <taxon>Bacteria</taxon>
        <taxon>Bacillati</taxon>
        <taxon>Bacillota</taxon>
        <taxon>Clostridia</taxon>
        <taxon>Peptostreptococcales</taxon>
        <taxon>Caminicellaceae</taxon>
        <taxon>Caminicella</taxon>
    </lineage>
</organism>
<evidence type="ECO:0000313" key="3">
    <source>
        <dbReference type="EMBL" id="SHK20962.1"/>
    </source>
</evidence>
<dbReference type="Pfam" id="PF15608">
    <property type="entry name" value="PELOTA_1"/>
    <property type="match status" value="1"/>
</dbReference>
<dbReference type="STRING" id="1121266.SAMN02745883_01547"/>
<evidence type="ECO:0000313" key="4">
    <source>
        <dbReference type="Proteomes" id="UP000184082"/>
    </source>
</evidence>
<protein>
    <submittedName>
        <fullName evidence="3">PELOTA RNA binding domain-containing protein</fullName>
    </submittedName>
</protein>
<dbReference type="InterPro" id="IPR028157">
    <property type="entry name" value="PELOTA_dom"/>
</dbReference>
<dbReference type="Proteomes" id="UP000184082">
    <property type="component" value="Unassembled WGS sequence"/>
</dbReference>
<accession>A0A1M6QL34</accession>
<gene>
    <name evidence="3" type="ORF">SAMN02745883_01547</name>
</gene>
<keyword evidence="4" id="KW-1185">Reference proteome</keyword>
<evidence type="ECO:0000259" key="2">
    <source>
        <dbReference type="Pfam" id="PF15608"/>
    </source>
</evidence>
<name>A0A1M6QL34_9FIRM</name>